<dbReference type="InterPro" id="IPR005119">
    <property type="entry name" value="LysR_subst-bd"/>
</dbReference>
<organism evidence="6 7">
    <name type="scientific">Paracoccus chinensis</name>
    <dbReference type="NCBI Taxonomy" id="525640"/>
    <lineage>
        <taxon>Bacteria</taxon>
        <taxon>Pseudomonadati</taxon>
        <taxon>Pseudomonadota</taxon>
        <taxon>Alphaproteobacteria</taxon>
        <taxon>Rhodobacterales</taxon>
        <taxon>Paracoccaceae</taxon>
        <taxon>Paracoccus</taxon>
    </lineage>
</organism>
<evidence type="ECO:0000256" key="4">
    <source>
        <dbReference type="ARBA" id="ARBA00023163"/>
    </source>
</evidence>
<accession>A0A1G9F5K2</accession>
<dbReference type="EMBL" id="FNGE01000003">
    <property type="protein sequence ID" value="SDK83697.1"/>
    <property type="molecule type" value="Genomic_DNA"/>
</dbReference>
<dbReference type="SUPFAM" id="SSF53850">
    <property type="entry name" value="Periplasmic binding protein-like II"/>
    <property type="match status" value="1"/>
</dbReference>
<evidence type="ECO:0000256" key="3">
    <source>
        <dbReference type="ARBA" id="ARBA00023125"/>
    </source>
</evidence>
<keyword evidence="4" id="KW-0804">Transcription</keyword>
<protein>
    <submittedName>
        <fullName evidence="6">DNA-binding transcriptional regulator, LysR family</fullName>
    </submittedName>
</protein>
<dbReference type="SUPFAM" id="SSF46785">
    <property type="entry name" value="Winged helix' DNA-binding domain"/>
    <property type="match status" value="1"/>
</dbReference>
<keyword evidence="2" id="KW-0805">Transcription regulation</keyword>
<dbReference type="GO" id="GO:0000976">
    <property type="term" value="F:transcription cis-regulatory region binding"/>
    <property type="evidence" value="ECO:0007669"/>
    <property type="project" value="TreeGrafter"/>
</dbReference>
<dbReference type="InterPro" id="IPR000847">
    <property type="entry name" value="LysR_HTH_N"/>
</dbReference>
<evidence type="ECO:0000256" key="1">
    <source>
        <dbReference type="ARBA" id="ARBA00009437"/>
    </source>
</evidence>
<dbReference type="CDD" id="cd05466">
    <property type="entry name" value="PBP2_LTTR_substrate"/>
    <property type="match status" value="1"/>
</dbReference>
<evidence type="ECO:0000313" key="7">
    <source>
        <dbReference type="Proteomes" id="UP000199555"/>
    </source>
</evidence>
<dbReference type="PANTHER" id="PTHR30126:SF98">
    <property type="entry name" value="HTH-TYPE TRANSCRIPTIONAL ACTIVATOR BAUR"/>
    <property type="match status" value="1"/>
</dbReference>
<evidence type="ECO:0000259" key="5">
    <source>
        <dbReference type="PROSITE" id="PS50931"/>
    </source>
</evidence>
<dbReference type="OrthoDB" id="7506954at2"/>
<dbReference type="AlphaFoldDB" id="A0A1G9F5K2"/>
<dbReference type="Pfam" id="PF03466">
    <property type="entry name" value="LysR_substrate"/>
    <property type="match status" value="1"/>
</dbReference>
<dbReference type="GO" id="GO:0003700">
    <property type="term" value="F:DNA-binding transcription factor activity"/>
    <property type="evidence" value="ECO:0007669"/>
    <property type="project" value="InterPro"/>
</dbReference>
<dbReference type="InterPro" id="IPR036388">
    <property type="entry name" value="WH-like_DNA-bd_sf"/>
</dbReference>
<evidence type="ECO:0000313" key="6">
    <source>
        <dbReference type="EMBL" id="SDK83697.1"/>
    </source>
</evidence>
<proteinExistence type="inferred from homology"/>
<dbReference type="STRING" id="525640.SAMN04487971_103250"/>
<dbReference type="PROSITE" id="PS50931">
    <property type="entry name" value="HTH_LYSR"/>
    <property type="match status" value="1"/>
</dbReference>
<sequence>MTHSGTPFRGSLSDIDIAALREFIEIVEAGGITAAQGRLGKGKSAISLTLSRLEARLSMRLCDRGRSGFRLTEQGQMVHSAAIQLMSEIGRFTDFIGAATHKLEGEVSMFADDSFLFEFADPLSRAIARIKDRYPGLKLNLRMTSPDHVLASVLEGSADLGFTALIRQSDALVATPVCKERMGVFCGKDHPLFSRDDACLTMEELRRHDFVAAEVAQDADYSDFVGAFTVTAVAPTILSRMLLILSSRYLGFMPVAFAAPWVARGDIREIAARGSRGANTCYLIHRRARPLGLAGSIFRRMILDEFAGWKHADGTVPGPLASSAG</sequence>
<feature type="domain" description="HTH lysR-type" evidence="5">
    <location>
        <begin position="15"/>
        <end position="72"/>
    </location>
</feature>
<keyword evidence="3 6" id="KW-0238">DNA-binding</keyword>
<dbReference type="Pfam" id="PF00126">
    <property type="entry name" value="HTH_1"/>
    <property type="match status" value="1"/>
</dbReference>
<dbReference type="InterPro" id="IPR036390">
    <property type="entry name" value="WH_DNA-bd_sf"/>
</dbReference>
<evidence type="ECO:0000256" key="2">
    <source>
        <dbReference type="ARBA" id="ARBA00023015"/>
    </source>
</evidence>
<dbReference type="Gene3D" id="1.10.10.10">
    <property type="entry name" value="Winged helix-like DNA-binding domain superfamily/Winged helix DNA-binding domain"/>
    <property type="match status" value="1"/>
</dbReference>
<reference evidence="7" key="1">
    <citation type="submission" date="2016-10" db="EMBL/GenBank/DDBJ databases">
        <authorList>
            <person name="Varghese N."/>
            <person name="Submissions S."/>
        </authorList>
    </citation>
    <scope>NUCLEOTIDE SEQUENCE [LARGE SCALE GENOMIC DNA]</scope>
    <source>
        <strain evidence="7">CGMCC 1.7655</strain>
    </source>
</reference>
<name>A0A1G9F5K2_9RHOB</name>
<dbReference type="Proteomes" id="UP000199555">
    <property type="component" value="Unassembled WGS sequence"/>
</dbReference>
<gene>
    <name evidence="6" type="ORF">SAMN04487971_103250</name>
</gene>
<keyword evidence="7" id="KW-1185">Reference proteome</keyword>
<comment type="similarity">
    <text evidence="1">Belongs to the LysR transcriptional regulatory family.</text>
</comment>
<dbReference type="RefSeq" id="WP_090753549.1">
    <property type="nucleotide sequence ID" value="NZ_FNGE01000003.1"/>
</dbReference>
<dbReference type="PANTHER" id="PTHR30126">
    <property type="entry name" value="HTH-TYPE TRANSCRIPTIONAL REGULATOR"/>
    <property type="match status" value="1"/>
</dbReference>
<dbReference type="Gene3D" id="3.40.190.290">
    <property type="match status" value="1"/>
</dbReference>